<accession>A0ACB6QUU1</accession>
<proteinExistence type="predicted"/>
<organism evidence="1 2">
    <name type="scientific">Lindgomyces ingoldianus</name>
    <dbReference type="NCBI Taxonomy" id="673940"/>
    <lineage>
        <taxon>Eukaryota</taxon>
        <taxon>Fungi</taxon>
        <taxon>Dikarya</taxon>
        <taxon>Ascomycota</taxon>
        <taxon>Pezizomycotina</taxon>
        <taxon>Dothideomycetes</taxon>
        <taxon>Pleosporomycetidae</taxon>
        <taxon>Pleosporales</taxon>
        <taxon>Lindgomycetaceae</taxon>
        <taxon>Lindgomyces</taxon>
    </lineage>
</organism>
<reference evidence="1" key="1">
    <citation type="journal article" date="2020" name="Stud. Mycol.">
        <title>101 Dothideomycetes genomes: a test case for predicting lifestyles and emergence of pathogens.</title>
        <authorList>
            <person name="Haridas S."/>
            <person name="Albert R."/>
            <person name="Binder M."/>
            <person name="Bloem J."/>
            <person name="Labutti K."/>
            <person name="Salamov A."/>
            <person name="Andreopoulos B."/>
            <person name="Baker S."/>
            <person name="Barry K."/>
            <person name="Bills G."/>
            <person name="Bluhm B."/>
            <person name="Cannon C."/>
            <person name="Castanera R."/>
            <person name="Culley D."/>
            <person name="Daum C."/>
            <person name="Ezra D."/>
            <person name="Gonzalez J."/>
            <person name="Henrissat B."/>
            <person name="Kuo A."/>
            <person name="Liang C."/>
            <person name="Lipzen A."/>
            <person name="Lutzoni F."/>
            <person name="Magnuson J."/>
            <person name="Mondo S."/>
            <person name="Nolan M."/>
            <person name="Ohm R."/>
            <person name="Pangilinan J."/>
            <person name="Park H.-J."/>
            <person name="Ramirez L."/>
            <person name="Alfaro M."/>
            <person name="Sun H."/>
            <person name="Tritt A."/>
            <person name="Yoshinaga Y."/>
            <person name="Zwiers L.-H."/>
            <person name="Turgeon B."/>
            <person name="Goodwin S."/>
            <person name="Spatafora J."/>
            <person name="Crous P."/>
            <person name="Grigoriev I."/>
        </authorList>
    </citation>
    <scope>NUCLEOTIDE SEQUENCE</scope>
    <source>
        <strain evidence="1">ATCC 200398</strain>
    </source>
</reference>
<name>A0ACB6QUU1_9PLEO</name>
<gene>
    <name evidence="1" type="ORF">BDR25DRAFT_303768</name>
</gene>
<dbReference type="EMBL" id="MU003507">
    <property type="protein sequence ID" value="KAF2470784.1"/>
    <property type="molecule type" value="Genomic_DNA"/>
</dbReference>
<comment type="caution">
    <text evidence="1">The sequence shown here is derived from an EMBL/GenBank/DDBJ whole genome shotgun (WGS) entry which is preliminary data.</text>
</comment>
<evidence type="ECO:0000313" key="1">
    <source>
        <dbReference type="EMBL" id="KAF2470784.1"/>
    </source>
</evidence>
<keyword evidence="2" id="KW-1185">Reference proteome</keyword>
<protein>
    <submittedName>
        <fullName evidence="1">Uncharacterized protein</fullName>
    </submittedName>
</protein>
<evidence type="ECO:0000313" key="2">
    <source>
        <dbReference type="Proteomes" id="UP000799755"/>
    </source>
</evidence>
<dbReference type="Proteomes" id="UP000799755">
    <property type="component" value="Unassembled WGS sequence"/>
</dbReference>
<sequence length="495" mass="55877">MSMGPVLQPHGATPTSPSQSDMLPLETKMATGANLATHLEVQSDARTPISPTQTPLTPDSMRAQRDLQLLRTIWDKNMQNKPVKHDRVCVLLLSWREELDDLKVKPEVDQLQAVFTDLYGFKVTREVLDNELPKHQLNCYLSTFMYKNDGKDTLLIVYYAGHGSYRQNSVHMHATTGLQTENEEQRNCIAWSGAESNLTSSQADVLVIFDCCEAGGIGGHKVRSYSKPNFEFIAACGMREKAARPGEKSFTSALMWALRELICEYPFTSITLVDKIKKYPHRDPRQNPELLRRDEVADGIVWIAPIKAGEPQPESIARSEHRDPRHEYIDLRLNFYRPVKAEDVKEMARTLSRLVNNEPTFEAKHIALLDVSSTFSKAVSIFRNSTATGKRKRSLSTRHNGSTSTTVIYSGEARRGLLESTLVEAPTYTLPLAKRPRCEELQPELVVEQQGALYHFRMFLNCSLQSVGSQIGRVADRVRPPLRNRDVPEPIHHSA</sequence>